<evidence type="ECO:0000313" key="4">
    <source>
        <dbReference type="Proteomes" id="UP001549112"/>
    </source>
</evidence>
<keyword evidence="1" id="KW-0732">Signal</keyword>
<evidence type="ECO:0000256" key="1">
    <source>
        <dbReference type="SAM" id="SignalP"/>
    </source>
</evidence>
<name>A0ABV2FP02_9HYPH</name>
<dbReference type="EMBL" id="JBEPLT010000008">
    <property type="protein sequence ID" value="MET3560291.1"/>
    <property type="molecule type" value="Genomic_DNA"/>
</dbReference>
<dbReference type="InterPro" id="IPR006315">
    <property type="entry name" value="OM_autotransptr_brl_dom"/>
</dbReference>
<organism evidence="3 4">
    <name type="scientific">Bartonella japonica</name>
    <dbReference type="NCBI Taxonomy" id="357761"/>
    <lineage>
        <taxon>Bacteria</taxon>
        <taxon>Pseudomonadati</taxon>
        <taxon>Pseudomonadota</taxon>
        <taxon>Alphaproteobacteria</taxon>
        <taxon>Hyphomicrobiales</taxon>
        <taxon>Bartonellaceae</taxon>
        <taxon>Bartonella</taxon>
    </lineage>
</organism>
<dbReference type="Gene3D" id="2.160.20.20">
    <property type="match status" value="1"/>
</dbReference>
<comment type="caution">
    <text evidence="3">The sequence shown here is derived from an EMBL/GenBank/DDBJ whole genome shotgun (WGS) entry which is preliminary data.</text>
</comment>
<dbReference type="InterPro" id="IPR036709">
    <property type="entry name" value="Autotransporte_beta_dom_sf"/>
</dbReference>
<feature type="signal peptide" evidence="1">
    <location>
        <begin position="1"/>
        <end position="20"/>
    </location>
</feature>
<dbReference type="Pfam" id="PF03797">
    <property type="entry name" value="Autotransporter"/>
    <property type="match status" value="1"/>
</dbReference>
<dbReference type="RefSeq" id="WP_354186600.1">
    <property type="nucleotide sequence ID" value="NZ_JBEPLT010000008.1"/>
</dbReference>
<reference evidence="3 4" key="1">
    <citation type="submission" date="2024-06" db="EMBL/GenBank/DDBJ databases">
        <title>Genomic Encyclopedia of Type Strains, Phase IV (KMG-IV): sequencing the most valuable type-strain genomes for metagenomic binning, comparative biology and taxonomic classification.</title>
        <authorList>
            <person name="Goeker M."/>
        </authorList>
    </citation>
    <scope>NUCLEOTIDE SEQUENCE [LARGE SCALE GENOMIC DNA]</scope>
    <source>
        <strain evidence="3 4">DSM 23650</strain>
    </source>
</reference>
<dbReference type="NCBIfam" id="TIGR01414">
    <property type="entry name" value="autotrans_barl"/>
    <property type="match status" value="2"/>
</dbReference>
<keyword evidence="4" id="KW-1185">Reference proteome</keyword>
<feature type="domain" description="Autotransporter" evidence="2">
    <location>
        <begin position="635"/>
        <end position="912"/>
    </location>
</feature>
<dbReference type="SMART" id="SM00869">
    <property type="entry name" value="Autotransporter"/>
    <property type="match status" value="1"/>
</dbReference>
<dbReference type="SUPFAM" id="SSF51126">
    <property type="entry name" value="Pectin lyase-like"/>
    <property type="match status" value="1"/>
</dbReference>
<protein>
    <recommendedName>
        <fullName evidence="2">Autotransporter domain-containing protein</fullName>
    </recommendedName>
</protein>
<proteinExistence type="predicted"/>
<dbReference type="SUPFAM" id="SSF103515">
    <property type="entry name" value="Autotransporter"/>
    <property type="match status" value="1"/>
</dbReference>
<evidence type="ECO:0000313" key="3">
    <source>
        <dbReference type="EMBL" id="MET3560291.1"/>
    </source>
</evidence>
<sequence>MVRVSKIRLCLCVFTTAIFSFLPNIEVVAHSHSYASLSCSESEAYYRCNDGEAHTINNKVYKLMTFFEKENGNNNSPISFAVIGAQMANTVIQAISVKVEGNDNIKDVYGVVVSQGGKVVLSDSTFKHVSTGFKADNGVIEVYGGFVEAIQAGVYAEKQGTSVILTNAKITVKNREDNQGAALFSRIGANIQMKGGEIDVTNAAALHVGTGGNANLNGVTVTSKNQEIKDKKNIVHAALNISHQSVLHLKKSNVVANDMSGLWIGSDANTPSGVDIAGNILISRINIEDSKIMVVGNKYGMHFDVNKKNKEYGQEIVFLKNSILDVPDGTAIHNSESRAYLAVTAGTKISGDLLLTAEKGASVAILADSASLAGGARVSEDAIAELYLTEGSKWVLTQRKEKDLQDLNSEVSSISFVKLSKSVIVFETPISQKYQTLYIGKGREEAYSAQDSAHLYFNTHLNDDGSFDNKKTDRLLIHGDVSGKTTVHVQLVVGDQKEKVDDENAQTISIIQVSGKAAEDSFQLSTPYVALEGLPYQYYLRAYGPDSSRGSARSEQRLVKGNGDFWDFRLESKYIQPILDEPTFLDTVRRVKDVVPQVPTYLLLPNALFHAGLMDISIKNKYLKTLQEVSSGLLKIGGSSALSVNSYGGSYHYVSDLSALEYGYGGDFAYNALEAGVLLKTRESPYNVISFGVMGAYGKLALQPRDVEKSQNNTFNKWSVTAYGSMEYESGFYLNGVLSYGLFKGDVFTLARDKAATLKGNPLNISLSAGKAFVSGYKDFVFDPQVQFIYQNLQFHKAHDIDGFDIEMGKLDQLVMRVGGYLTKTLAVSKEDHIISFYGKIHFSSHFGEKQFVHFKDPFQLGLFGSSLEAGLGINSQLSSKITLHGDLNYQHKLTNAGFSGVSFSGGLRYRF</sequence>
<dbReference type="Gene3D" id="2.40.128.130">
    <property type="entry name" value="Autotransporter beta-domain"/>
    <property type="match status" value="1"/>
</dbReference>
<dbReference type="InterPro" id="IPR012332">
    <property type="entry name" value="Autotransporter_pectin_lyase_C"/>
</dbReference>
<accession>A0ABV2FP02</accession>
<dbReference type="Proteomes" id="UP001549112">
    <property type="component" value="Unassembled WGS sequence"/>
</dbReference>
<dbReference type="Pfam" id="PF18883">
    <property type="entry name" value="AC_1"/>
    <property type="match status" value="1"/>
</dbReference>
<dbReference type="PROSITE" id="PS51208">
    <property type="entry name" value="AUTOTRANSPORTER"/>
    <property type="match status" value="1"/>
</dbReference>
<feature type="chain" id="PRO_5046710911" description="Autotransporter domain-containing protein" evidence="1">
    <location>
        <begin position="21"/>
        <end position="912"/>
    </location>
</feature>
<dbReference type="InterPro" id="IPR043990">
    <property type="entry name" value="AC_1"/>
</dbReference>
<gene>
    <name evidence="3" type="ORF">ABID39_000983</name>
</gene>
<dbReference type="InterPro" id="IPR011050">
    <property type="entry name" value="Pectin_lyase_fold/virulence"/>
</dbReference>
<evidence type="ECO:0000259" key="2">
    <source>
        <dbReference type="PROSITE" id="PS51208"/>
    </source>
</evidence>
<dbReference type="InterPro" id="IPR005546">
    <property type="entry name" value="Autotransporte_beta"/>
</dbReference>